<proteinExistence type="predicted"/>
<protein>
    <submittedName>
        <fullName evidence="2">Helix-turn-helix domain-containing protein</fullName>
    </submittedName>
</protein>
<gene>
    <name evidence="2" type="ORF">ABVB70_11820</name>
</gene>
<evidence type="ECO:0000313" key="2">
    <source>
        <dbReference type="EMBL" id="MES4991022.1"/>
    </source>
</evidence>
<reference evidence="2 3" key="1">
    <citation type="submission" date="2024-06" db="EMBL/GenBank/DDBJ databases">
        <title>Genome sequencing of Agrobacterium spp. from tobacco in Serbia.</title>
        <authorList>
            <person name="Ilicic R.J."/>
            <person name="Studholme D.J."/>
            <person name="Jelusic A."/>
            <person name="Barac G."/>
            <person name="Bagi F."/>
            <person name="Popovic Milovanovic T."/>
        </authorList>
    </citation>
    <scope>NUCLEOTIDE SEQUENCE [LARGE SCALE GENOMIC DNA]</scope>
    <source>
        <strain evidence="2 3">DA1</strain>
    </source>
</reference>
<name>A0ABD5LM43_AGRRD</name>
<sequence>MTSGYRLVESMDSISEIMRALRGGRALLGLSQEELAELAGVSRQIVVRIEKGESNVLVEAVEKVRAALESSGVSFIDASREHGPGVAMRRRPSTAETDA</sequence>
<evidence type="ECO:0000313" key="3">
    <source>
        <dbReference type="Proteomes" id="UP001438189"/>
    </source>
</evidence>
<feature type="domain" description="HTH cro/C1-type" evidence="1">
    <location>
        <begin position="21"/>
        <end position="75"/>
    </location>
</feature>
<organism evidence="2 3">
    <name type="scientific">Agrobacterium radiobacter</name>
    <dbReference type="NCBI Taxonomy" id="362"/>
    <lineage>
        <taxon>Bacteria</taxon>
        <taxon>Pseudomonadati</taxon>
        <taxon>Pseudomonadota</taxon>
        <taxon>Alphaproteobacteria</taxon>
        <taxon>Hyphomicrobiales</taxon>
        <taxon>Rhizobiaceae</taxon>
        <taxon>Rhizobium/Agrobacterium group</taxon>
        <taxon>Agrobacterium</taxon>
        <taxon>Agrobacterium tumefaciens complex</taxon>
    </lineage>
</organism>
<comment type="caution">
    <text evidence="2">The sequence shown here is derived from an EMBL/GenBank/DDBJ whole genome shotgun (WGS) entry which is preliminary data.</text>
</comment>
<dbReference type="Pfam" id="PF01381">
    <property type="entry name" value="HTH_3"/>
    <property type="match status" value="1"/>
</dbReference>
<dbReference type="Gene3D" id="1.10.260.40">
    <property type="entry name" value="lambda repressor-like DNA-binding domains"/>
    <property type="match status" value="1"/>
</dbReference>
<dbReference type="AlphaFoldDB" id="A0ABD5LM43"/>
<dbReference type="EMBL" id="JBETME010000004">
    <property type="protein sequence ID" value="MES4991022.1"/>
    <property type="molecule type" value="Genomic_DNA"/>
</dbReference>
<dbReference type="InterPro" id="IPR001387">
    <property type="entry name" value="Cro/C1-type_HTH"/>
</dbReference>
<dbReference type="CDD" id="cd00093">
    <property type="entry name" value="HTH_XRE"/>
    <property type="match status" value="1"/>
</dbReference>
<accession>A0ABD5LM43</accession>
<dbReference type="InterPro" id="IPR010982">
    <property type="entry name" value="Lambda_DNA-bd_dom_sf"/>
</dbReference>
<dbReference type="PROSITE" id="PS50943">
    <property type="entry name" value="HTH_CROC1"/>
    <property type="match status" value="1"/>
</dbReference>
<dbReference type="Proteomes" id="UP001438189">
    <property type="component" value="Unassembled WGS sequence"/>
</dbReference>
<evidence type="ECO:0000259" key="1">
    <source>
        <dbReference type="PROSITE" id="PS50943"/>
    </source>
</evidence>
<dbReference type="SMART" id="SM00530">
    <property type="entry name" value="HTH_XRE"/>
    <property type="match status" value="1"/>
</dbReference>
<dbReference type="SUPFAM" id="SSF47413">
    <property type="entry name" value="lambda repressor-like DNA-binding domains"/>
    <property type="match status" value="1"/>
</dbReference>
<dbReference type="RefSeq" id="WP_353574270.1">
    <property type="nucleotide sequence ID" value="NZ_JBETME010000004.1"/>
</dbReference>